<evidence type="ECO:0000256" key="1">
    <source>
        <dbReference type="ARBA" id="ARBA00004418"/>
    </source>
</evidence>
<evidence type="ECO:0000313" key="6">
    <source>
        <dbReference type="Proteomes" id="UP000182360"/>
    </source>
</evidence>
<name>A0A1H9A5I5_9SPIR</name>
<dbReference type="Pfam" id="PF01547">
    <property type="entry name" value="SBP_bac_1"/>
    <property type="match status" value="1"/>
</dbReference>
<dbReference type="Proteomes" id="UP000182360">
    <property type="component" value="Unassembled WGS sequence"/>
</dbReference>
<feature type="chain" id="PRO_5010296683" evidence="3">
    <location>
        <begin position="23"/>
        <end position="512"/>
    </location>
</feature>
<keyword evidence="3" id="KW-0732">Signal</keyword>
<keyword evidence="6" id="KW-1185">Reference proteome</keyword>
<dbReference type="InterPro" id="IPR050490">
    <property type="entry name" value="Bact_solute-bd_prot1"/>
</dbReference>
<dbReference type="PROSITE" id="PS51257">
    <property type="entry name" value="PROKAR_LIPOPROTEIN"/>
    <property type="match status" value="1"/>
</dbReference>
<dbReference type="AlphaFoldDB" id="A0A1H9A5I5"/>
<evidence type="ECO:0000256" key="2">
    <source>
        <dbReference type="ARBA" id="ARBA00008520"/>
    </source>
</evidence>
<evidence type="ECO:0000313" key="5">
    <source>
        <dbReference type="EMBL" id="SEP71992.1"/>
    </source>
</evidence>
<dbReference type="EMBL" id="FOFU01000001">
    <property type="protein sequence ID" value="SEP71992.1"/>
    <property type="molecule type" value="Genomic_DNA"/>
</dbReference>
<dbReference type="OrthoDB" id="2636783at2"/>
<reference evidence="5 6" key="1">
    <citation type="submission" date="2016-10" db="EMBL/GenBank/DDBJ databases">
        <authorList>
            <person name="de Groot N.N."/>
        </authorList>
    </citation>
    <scope>NUCLEOTIDE SEQUENCE [LARGE SCALE GENOMIC DNA]</scope>
    <source>
        <strain evidence="5 6">B25</strain>
    </source>
</reference>
<comment type="subcellular location">
    <subcellularLocation>
        <location evidence="1">Periplasm</location>
    </subcellularLocation>
</comment>
<organism evidence="5 6">
    <name type="scientific">Treponema bryantii</name>
    <dbReference type="NCBI Taxonomy" id="163"/>
    <lineage>
        <taxon>Bacteria</taxon>
        <taxon>Pseudomonadati</taxon>
        <taxon>Spirochaetota</taxon>
        <taxon>Spirochaetia</taxon>
        <taxon>Spirochaetales</taxon>
        <taxon>Treponemataceae</taxon>
        <taxon>Treponema</taxon>
    </lineage>
</organism>
<feature type="signal peptide" evidence="3">
    <location>
        <begin position="1"/>
        <end position="22"/>
    </location>
</feature>
<dbReference type="InterPro" id="IPR006059">
    <property type="entry name" value="SBP"/>
</dbReference>
<evidence type="ECO:0000256" key="3">
    <source>
        <dbReference type="SAM" id="SignalP"/>
    </source>
</evidence>
<protein>
    <submittedName>
        <fullName evidence="5">Extracellular solute-binding protein</fullName>
    </submittedName>
</protein>
<dbReference type="GO" id="GO:0042597">
    <property type="term" value="C:periplasmic space"/>
    <property type="evidence" value="ECO:0007669"/>
    <property type="project" value="UniProtKB-SubCell"/>
</dbReference>
<gene>
    <name evidence="5" type="ORF">SAMN04487977_101214</name>
</gene>
<feature type="domain" description="DUF3502" evidence="4">
    <location>
        <begin position="445"/>
        <end position="508"/>
    </location>
</feature>
<comment type="similarity">
    <text evidence="2">Belongs to the bacterial solute-binding protein 1 family.</text>
</comment>
<accession>A0A1H9A5I5</accession>
<dbReference type="SUPFAM" id="SSF53850">
    <property type="entry name" value="Periplasmic binding protein-like II"/>
    <property type="match status" value="1"/>
</dbReference>
<evidence type="ECO:0000259" key="4">
    <source>
        <dbReference type="Pfam" id="PF12010"/>
    </source>
</evidence>
<proteinExistence type="inferred from homology"/>
<dbReference type="InterPro" id="IPR022627">
    <property type="entry name" value="DUF3502"/>
</dbReference>
<sequence>MQRKYLKTFFLLTLLFSLISCGKNNKQTQESDIANHHVIITYLTTGNKPKDSGTSEMLEKLNERLNELVNAELEIYYIPWNNYQTNYNLKLSEKDGSLDLIGTATDWLDAWKNVNLGNFMPLPDEILKTYAPKTWAQVSEEHWNVCRVNGMIYLMPEDNFTQWTNHGFMYRTDWAKEAGLNGVHSWEDLTKYLSFVKKNKNVMPWDSDGASSSFHPEGYIQSKSDFIIADGITSTNMFGTRKSNMKKIYSPLFEGNELVEYAKLMREWNQQGFWPKDIMTNGNGNRSNRDEFCEGLVGVEQHHTQTWYTQVYNKLKKNVPGADSGFFWFGEESGNIVYQTITHGAMAISAASKHPERALMVYDLIRNDEECYKLFNYGIEGVQFTRNSEGLREPVPGVPGITTNYWWGRNDQLEVRDTGTNWEVFDSINATYSKYKIDYPFGQIVWDLSNISSEIDAVADVYGQYMGNICYGQNPNPVQYVADFRQDLRKAGIEKIISELQKQLDSFYSNNK</sequence>
<dbReference type="PANTHER" id="PTHR43649">
    <property type="entry name" value="ARABINOSE-BINDING PROTEIN-RELATED"/>
    <property type="match status" value="1"/>
</dbReference>
<dbReference type="RefSeq" id="WP_083379622.1">
    <property type="nucleotide sequence ID" value="NZ_FOFU01000001.1"/>
</dbReference>
<dbReference type="PANTHER" id="PTHR43649:SF12">
    <property type="entry name" value="DIACETYLCHITOBIOSE BINDING PROTEIN DASA"/>
    <property type="match status" value="1"/>
</dbReference>
<dbReference type="Pfam" id="PF12010">
    <property type="entry name" value="DUF3502"/>
    <property type="match status" value="1"/>
</dbReference>
<dbReference type="Gene3D" id="3.40.190.10">
    <property type="entry name" value="Periplasmic binding protein-like II"/>
    <property type="match status" value="1"/>
</dbReference>